<dbReference type="SUPFAM" id="SSF53756">
    <property type="entry name" value="UDP-Glycosyltransferase/glycogen phosphorylase"/>
    <property type="match status" value="1"/>
</dbReference>
<proteinExistence type="predicted"/>
<organism evidence="1 2">
    <name type="scientific">Sphingomonas aurantiaca</name>
    <dbReference type="NCBI Taxonomy" id="185949"/>
    <lineage>
        <taxon>Bacteria</taxon>
        <taxon>Pseudomonadati</taxon>
        <taxon>Pseudomonadota</taxon>
        <taxon>Alphaproteobacteria</taxon>
        <taxon>Sphingomonadales</taxon>
        <taxon>Sphingomonadaceae</taxon>
        <taxon>Sphingomonas</taxon>
    </lineage>
</organism>
<dbReference type="Proteomes" id="UP000244189">
    <property type="component" value="Unassembled WGS sequence"/>
</dbReference>
<dbReference type="EMBL" id="QAOG01000003">
    <property type="protein sequence ID" value="PTQ60363.1"/>
    <property type="molecule type" value="Genomic_DNA"/>
</dbReference>
<dbReference type="CDD" id="cd03801">
    <property type="entry name" value="GT4_PimA-like"/>
    <property type="match status" value="1"/>
</dbReference>
<evidence type="ECO:0000313" key="1">
    <source>
        <dbReference type="EMBL" id="PTQ60363.1"/>
    </source>
</evidence>
<keyword evidence="2" id="KW-1185">Reference proteome</keyword>
<protein>
    <submittedName>
        <fullName evidence="1">Glycosyltransferase involved in cell wall biosynthesis</fullName>
    </submittedName>
</protein>
<gene>
    <name evidence="1" type="ORF">C8J26_2075</name>
</gene>
<dbReference type="Gene3D" id="3.40.50.2000">
    <property type="entry name" value="Glycogen Phosphorylase B"/>
    <property type="match status" value="2"/>
</dbReference>
<dbReference type="GO" id="GO:0016740">
    <property type="term" value="F:transferase activity"/>
    <property type="evidence" value="ECO:0007669"/>
    <property type="project" value="UniProtKB-KW"/>
</dbReference>
<dbReference type="AlphaFoldDB" id="A0A2T5GM03"/>
<evidence type="ECO:0000313" key="2">
    <source>
        <dbReference type="Proteomes" id="UP000244189"/>
    </source>
</evidence>
<dbReference type="Pfam" id="PF13692">
    <property type="entry name" value="Glyco_trans_1_4"/>
    <property type="match status" value="1"/>
</dbReference>
<keyword evidence="1" id="KW-0808">Transferase</keyword>
<reference evidence="1 2" key="1">
    <citation type="submission" date="2018-04" db="EMBL/GenBank/DDBJ databases">
        <title>Genomic Encyclopedia of Type Strains, Phase III (KMG-III): the genomes of soil and plant-associated and newly described type strains.</title>
        <authorList>
            <person name="Whitman W."/>
        </authorList>
    </citation>
    <scope>NUCLEOTIDE SEQUENCE [LARGE SCALE GENOMIC DNA]</scope>
    <source>
        <strain evidence="1 2">MA101b</strain>
    </source>
</reference>
<sequence length="378" mass="41786">MSRSLLILQDSPDFGGHEAMFLRFLPTLLESRDFDRIVVRHPTANAKLAERLRPHVSDRFAVMPWDFTKQRAEPYLGGFRRSYAQAVRKAFADVRPSATLLLQGRIENCVVPLLAAPRDSFVVSYVPMAHRMVELGRRAVPGDWVRRRLYRRPDRFIVPSSAVVEQVRAAGGTAPVVVADNIVAPPPQPARAQARQALGLDPDSRVALFLGRLDIRQKGLDTLAAAIRRSAAQLEGWTFVIVGSGEGEADFDQLRRDLAGRVDIRCSAWTDTPHATLAAADLLLMPSRWEGVPLVMLEAMTYGIPVLASQIDVFRAYLPPANRIDFAQADLADAMARAIAPAGLADYRRHADARLRETDLQRSATRFVEALRPDGGAA</sequence>
<name>A0A2T5GM03_9SPHN</name>
<accession>A0A2T5GM03</accession>
<dbReference type="RefSeq" id="WP_107957806.1">
    <property type="nucleotide sequence ID" value="NZ_QAOG01000003.1"/>
</dbReference>
<dbReference type="PANTHER" id="PTHR12526">
    <property type="entry name" value="GLYCOSYLTRANSFERASE"/>
    <property type="match status" value="1"/>
</dbReference>
<comment type="caution">
    <text evidence="1">The sequence shown here is derived from an EMBL/GenBank/DDBJ whole genome shotgun (WGS) entry which is preliminary data.</text>
</comment>